<evidence type="ECO:0000259" key="21">
    <source>
        <dbReference type="PROSITE" id="PS50867"/>
    </source>
</evidence>
<evidence type="ECO:0000259" key="20">
    <source>
        <dbReference type="PROSITE" id="PS50280"/>
    </source>
</evidence>
<evidence type="ECO:0000256" key="3">
    <source>
        <dbReference type="ARBA" id="ARBA00022454"/>
    </source>
</evidence>
<dbReference type="InterPro" id="IPR016177">
    <property type="entry name" value="DNA-bd_dom_sf"/>
</dbReference>
<dbReference type="GO" id="GO:0005694">
    <property type="term" value="C:chromosome"/>
    <property type="evidence" value="ECO:0007669"/>
    <property type="project" value="UniProtKB-SubCell"/>
</dbReference>
<evidence type="ECO:0000256" key="19">
    <source>
        <dbReference type="SAM" id="MobiDB-lite"/>
    </source>
</evidence>
<evidence type="ECO:0000313" key="23">
    <source>
        <dbReference type="Proteomes" id="UP000727407"/>
    </source>
</evidence>
<dbReference type="EMBL" id="QNUK01000087">
    <property type="protein sequence ID" value="KAF5902623.1"/>
    <property type="molecule type" value="Genomic_DNA"/>
</dbReference>
<dbReference type="GO" id="GO:0005634">
    <property type="term" value="C:nucleus"/>
    <property type="evidence" value="ECO:0007669"/>
    <property type="project" value="UniProtKB-SubCell"/>
</dbReference>
<keyword evidence="14" id="KW-0131">Cell cycle</keyword>
<dbReference type="Proteomes" id="UP000727407">
    <property type="component" value="Unassembled WGS sequence"/>
</dbReference>
<dbReference type="GO" id="GO:0140947">
    <property type="term" value="F:histone H3K9me2 methyltransferase activity"/>
    <property type="evidence" value="ECO:0007669"/>
    <property type="project" value="UniProtKB-EC"/>
</dbReference>
<dbReference type="GO" id="GO:0032259">
    <property type="term" value="P:methylation"/>
    <property type="evidence" value="ECO:0007669"/>
    <property type="project" value="UniProtKB-KW"/>
</dbReference>
<feature type="domain" description="Pre-SET" evidence="21">
    <location>
        <begin position="328"/>
        <end position="394"/>
    </location>
</feature>
<dbReference type="PROSITE" id="PS50280">
    <property type="entry name" value="SET"/>
    <property type="match status" value="1"/>
</dbReference>
<dbReference type="GO" id="GO:0003677">
    <property type="term" value="F:DNA binding"/>
    <property type="evidence" value="ECO:0007669"/>
    <property type="project" value="InterPro"/>
</dbReference>
<evidence type="ECO:0000256" key="2">
    <source>
        <dbReference type="ARBA" id="ARBA00004286"/>
    </source>
</evidence>
<dbReference type="PANTHER" id="PTHR46024:SF3">
    <property type="entry name" value="HISTONE-LYSINE N-METHYLTRANSFERASE SETDB2"/>
    <property type="match status" value="1"/>
</dbReference>
<evidence type="ECO:0000256" key="14">
    <source>
        <dbReference type="ARBA" id="ARBA00023306"/>
    </source>
</evidence>
<evidence type="ECO:0000256" key="13">
    <source>
        <dbReference type="ARBA" id="ARBA00023242"/>
    </source>
</evidence>
<feature type="compositionally biased region" description="Basic and acidic residues" evidence="19">
    <location>
        <begin position="525"/>
        <end position="535"/>
    </location>
</feature>
<evidence type="ECO:0000256" key="10">
    <source>
        <dbReference type="ARBA" id="ARBA00022776"/>
    </source>
</evidence>
<dbReference type="GO" id="GO:0070828">
    <property type="term" value="P:heterochromatin organization"/>
    <property type="evidence" value="ECO:0007669"/>
    <property type="project" value="TreeGrafter"/>
</dbReference>
<keyword evidence="13" id="KW-0539">Nucleus</keyword>
<dbReference type="PANTHER" id="PTHR46024">
    <property type="entry name" value="HISTONE-LYSINE N-METHYLTRANSFERASE EGGLESS"/>
    <property type="match status" value="1"/>
</dbReference>
<dbReference type="SUPFAM" id="SSF82199">
    <property type="entry name" value="SET domain"/>
    <property type="match status" value="1"/>
</dbReference>
<gene>
    <name evidence="22" type="ORF">DAT39_007667</name>
</gene>
<keyword evidence="8" id="KW-0949">S-adenosyl-L-methionine</keyword>
<dbReference type="InterPro" id="IPR001739">
    <property type="entry name" value="Methyl_CpG_DNA-bd"/>
</dbReference>
<dbReference type="Gene3D" id="2.170.270.10">
    <property type="entry name" value="SET domain"/>
    <property type="match status" value="1"/>
</dbReference>
<dbReference type="GO" id="GO:0051301">
    <property type="term" value="P:cell division"/>
    <property type="evidence" value="ECO:0007669"/>
    <property type="project" value="UniProtKB-KW"/>
</dbReference>
<protein>
    <recommendedName>
        <fullName evidence="16">Histone-lysine N-methyltransferase SETDB2</fullName>
        <ecNumber evidence="15">2.1.1.366</ecNumber>
    </recommendedName>
    <alternativeName>
        <fullName evidence="17">SET domain bifurcated 2</fullName>
    </alternativeName>
</protein>
<evidence type="ECO:0000256" key="6">
    <source>
        <dbReference type="ARBA" id="ARBA00022618"/>
    </source>
</evidence>
<evidence type="ECO:0000256" key="4">
    <source>
        <dbReference type="ARBA" id="ARBA00022473"/>
    </source>
</evidence>
<feature type="non-terminal residue" evidence="22">
    <location>
        <position position="620"/>
    </location>
</feature>
<evidence type="ECO:0000256" key="7">
    <source>
        <dbReference type="ARBA" id="ARBA00022679"/>
    </source>
</evidence>
<comment type="subcellular location">
    <subcellularLocation>
        <location evidence="2">Chromosome</location>
    </subcellularLocation>
    <subcellularLocation>
        <location evidence="1">Nucleus</location>
    </subcellularLocation>
</comment>
<accession>A0A8J4U8I1</accession>
<dbReference type="OrthoDB" id="5792673at2759"/>
<feature type="compositionally biased region" description="Low complexity" evidence="19">
    <location>
        <begin position="112"/>
        <end position="122"/>
    </location>
</feature>
<organism evidence="22 23">
    <name type="scientific">Clarias magur</name>
    <name type="common">Asian catfish</name>
    <name type="synonym">Macropteronotus magur</name>
    <dbReference type="NCBI Taxonomy" id="1594786"/>
    <lineage>
        <taxon>Eukaryota</taxon>
        <taxon>Metazoa</taxon>
        <taxon>Chordata</taxon>
        <taxon>Craniata</taxon>
        <taxon>Vertebrata</taxon>
        <taxon>Euteleostomi</taxon>
        <taxon>Actinopterygii</taxon>
        <taxon>Neopterygii</taxon>
        <taxon>Teleostei</taxon>
        <taxon>Ostariophysi</taxon>
        <taxon>Siluriformes</taxon>
        <taxon>Clariidae</taxon>
        <taxon>Clarias</taxon>
    </lineage>
</organism>
<proteinExistence type="predicted"/>
<evidence type="ECO:0000256" key="11">
    <source>
        <dbReference type="ARBA" id="ARBA00022833"/>
    </source>
</evidence>
<keyword evidence="5" id="KW-0489">Methyltransferase</keyword>
<comment type="caution">
    <text evidence="22">The sequence shown here is derived from an EMBL/GenBank/DDBJ whole genome shotgun (WGS) entry which is preliminary data.</text>
</comment>
<keyword evidence="4" id="KW-0217">Developmental protein</keyword>
<keyword evidence="6" id="KW-0132">Cell division</keyword>
<reference evidence="22" key="1">
    <citation type="submission" date="2020-07" db="EMBL/GenBank/DDBJ databases">
        <title>Clarias magur genome sequencing, assembly and annotation.</title>
        <authorList>
            <person name="Kushwaha B."/>
            <person name="Kumar R."/>
            <person name="Das P."/>
            <person name="Joshi C.G."/>
            <person name="Kumar D."/>
            <person name="Nagpure N.S."/>
            <person name="Pandey M."/>
            <person name="Agarwal S."/>
            <person name="Srivastava S."/>
            <person name="Singh M."/>
            <person name="Sahoo L."/>
            <person name="Jayasankar P."/>
            <person name="Meher P.K."/>
            <person name="Koringa P.G."/>
            <person name="Iquebal M.A."/>
            <person name="Das S.P."/>
            <person name="Bit A."/>
            <person name="Patnaik S."/>
            <person name="Patel N."/>
            <person name="Shah T.M."/>
            <person name="Hinsu A."/>
            <person name="Jena J.K."/>
        </authorList>
    </citation>
    <scope>NUCLEOTIDE SEQUENCE</scope>
    <source>
        <strain evidence="22">CIFAMagur01</strain>
        <tissue evidence="22">Testis</tissue>
    </source>
</reference>
<dbReference type="GO" id="GO:0010629">
    <property type="term" value="P:negative regulation of gene expression"/>
    <property type="evidence" value="ECO:0007669"/>
    <property type="project" value="TreeGrafter"/>
</dbReference>
<evidence type="ECO:0000256" key="18">
    <source>
        <dbReference type="ARBA" id="ARBA00049087"/>
    </source>
</evidence>
<evidence type="ECO:0000313" key="22">
    <source>
        <dbReference type="EMBL" id="KAF5902623.1"/>
    </source>
</evidence>
<evidence type="ECO:0000256" key="1">
    <source>
        <dbReference type="ARBA" id="ARBA00004123"/>
    </source>
</evidence>
<dbReference type="InterPro" id="IPR007728">
    <property type="entry name" value="Pre-SET_dom"/>
</dbReference>
<dbReference type="GO" id="GO:0008270">
    <property type="term" value="F:zinc ion binding"/>
    <property type="evidence" value="ECO:0007669"/>
    <property type="project" value="InterPro"/>
</dbReference>
<keyword evidence="23" id="KW-1185">Reference proteome</keyword>
<evidence type="ECO:0000256" key="12">
    <source>
        <dbReference type="ARBA" id="ARBA00022853"/>
    </source>
</evidence>
<evidence type="ECO:0000256" key="8">
    <source>
        <dbReference type="ARBA" id="ARBA00022691"/>
    </source>
</evidence>
<evidence type="ECO:0000256" key="9">
    <source>
        <dbReference type="ARBA" id="ARBA00022723"/>
    </source>
</evidence>
<feature type="compositionally biased region" description="Basic and acidic residues" evidence="19">
    <location>
        <begin position="501"/>
        <end position="516"/>
    </location>
</feature>
<evidence type="ECO:0000256" key="5">
    <source>
        <dbReference type="ARBA" id="ARBA00022603"/>
    </source>
</evidence>
<keyword evidence="11" id="KW-0862">Zinc</keyword>
<evidence type="ECO:0000256" key="15">
    <source>
        <dbReference type="ARBA" id="ARBA00039052"/>
    </source>
</evidence>
<name>A0A8J4U8I1_CLAMG</name>
<evidence type="ECO:0000256" key="16">
    <source>
        <dbReference type="ARBA" id="ARBA00040299"/>
    </source>
</evidence>
<feature type="region of interest" description="Disordered" evidence="19">
    <location>
        <begin position="483"/>
        <end position="535"/>
    </location>
</feature>
<dbReference type="PROSITE" id="PS50867">
    <property type="entry name" value="PRE_SET"/>
    <property type="match status" value="1"/>
</dbReference>
<dbReference type="EC" id="2.1.1.366" evidence="15"/>
<dbReference type="InterPro" id="IPR046341">
    <property type="entry name" value="SET_dom_sf"/>
</dbReference>
<comment type="catalytic activity">
    <reaction evidence="18">
        <text>N(6),N(6)-dimethyl-L-lysyl(9)-[histone H3] + S-adenosyl-L-methionine = N(6),N(6),N(6)-trimethyl-L-lysyl(9)-[histone H3] + S-adenosyl-L-homocysteine + H(+)</text>
        <dbReference type="Rhea" id="RHEA:60288"/>
        <dbReference type="Rhea" id="RHEA-COMP:15538"/>
        <dbReference type="Rhea" id="RHEA-COMP:15541"/>
        <dbReference type="ChEBI" id="CHEBI:15378"/>
        <dbReference type="ChEBI" id="CHEBI:57856"/>
        <dbReference type="ChEBI" id="CHEBI:59789"/>
        <dbReference type="ChEBI" id="CHEBI:61961"/>
        <dbReference type="ChEBI" id="CHEBI:61976"/>
        <dbReference type="EC" id="2.1.1.366"/>
    </reaction>
</comment>
<keyword evidence="10" id="KW-0498">Mitosis</keyword>
<dbReference type="InterPro" id="IPR051516">
    <property type="entry name" value="SETDB_methyltransferase"/>
</dbReference>
<dbReference type="AlphaFoldDB" id="A0A8J4U8I1"/>
<dbReference type="Pfam" id="PF05033">
    <property type="entry name" value="Pre-SET"/>
    <property type="match status" value="1"/>
</dbReference>
<dbReference type="SUPFAM" id="SSF54171">
    <property type="entry name" value="DNA-binding domain"/>
    <property type="match status" value="1"/>
</dbReference>
<sequence length="620" mass="69845">MELPAERARKFWSQVDVDLVFEELLKFLLFLREAIKTKTATDKGYIQGMNIILESEVSLNAAVKTETIEEVLIGEDILTVSVSDSHCTILKMKHLPVSEDVLNDDASRNPESGSDNSQMSSSGRNDAMLSGKLETYDYMMLLSPPSFFSEDQLGPVSPVQLSYQQHNCSPVCLPNLPSHSDQFLGHNPLRVPFLCHFQRQCAKPLTSSPQELLDLDVLYKAPCGRSLCCMDDVYQFLKQTKSLGVLQQTNFSFNPQVLPERQAQPRPLAPASPLPTTSIFERDISRGMEAVPVTLCNDLDGVRPKDFRYRKDRWPHGCFLSKAPFFLTCCDCENGCTDSSSCSCLQRSVKAGAKPDQLYSHHRLHEPVSTGLYECGPWCGCWKSSCQNRVIQHGLRVRLQVFRTNEKGWGVRCRDDLDQGTFVCTYAGMVLRLGRSVEEPILSKKNLKEEQTSDDEVEVVEEWTLPSGQKKTVSETLETSPPLYVPVIQRPSDQPSALLDGQREQLEHSDNSEKLNARSSPNPDHTVEHDQEEVVSKRLRLDLHKENSGKETKANIVRDQMMPRAGGKPDCLEKMYYIDASKEGNVARFINHSCSPNLFVQNVFVDTHDPKFPVIAFFTC</sequence>
<dbReference type="InterPro" id="IPR001214">
    <property type="entry name" value="SET_dom"/>
</dbReference>
<keyword evidence="9" id="KW-0479">Metal-binding</keyword>
<dbReference type="Pfam" id="PF01429">
    <property type="entry name" value="MBD"/>
    <property type="match status" value="1"/>
</dbReference>
<dbReference type="SMART" id="SM00468">
    <property type="entry name" value="PreSET"/>
    <property type="match status" value="1"/>
</dbReference>
<keyword evidence="3" id="KW-0158">Chromosome</keyword>
<feature type="domain" description="SET" evidence="20">
    <location>
        <begin position="397"/>
        <end position="620"/>
    </location>
</feature>
<dbReference type="Pfam" id="PF00856">
    <property type="entry name" value="SET"/>
    <property type="match status" value="1"/>
</dbReference>
<evidence type="ECO:0000256" key="17">
    <source>
        <dbReference type="ARBA" id="ARBA00042995"/>
    </source>
</evidence>
<keyword evidence="12" id="KW-0156">Chromatin regulator</keyword>
<feature type="region of interest" description="Disordered" evidence="19">
    <location>
        <begin position="102"/>
        <end position="126"/>
    </location>
</feature>
<keyword evidence="7" id="KW-0808">Transferase</keyword>
<dbReference type="SMART" id="SM00317">
    <property type="entry name" value="SET"/>
    <property type="match status" value="1"/>
</dbReference>